<dbReference type="RefSeq" id="WP_034899094.1">
    <property type="nucleotide sequence ID" value="NZ_JRUQ01000090.1"/>
</dbReference>
<dbReference type="PANTHER" id="PTHR36933:SF1">
    <property type="entry name" value="SLL0788 PROTEIN"/>
    <property type="match status" value="1"/>
</dbReference>
<evidence type="ECO:0000259" key="2">
    <source>
        <dbReference type="Pfam" id="PF03713"/>
    </source>
</evidence>
<dbReference type="EMBL" id="JRUQ01000090">
    <property type="protein sequence ID" value="KGT86685.1"/>
    <property type="molecule type" value="Genomic_DNA"/>
</dbReference>
<dbReference type="STRING" id="371042.NG99_25085"/>
<dbReference type="Proteomes" id="UP000030351">
    <property type="component" value="Unassembled WGS sequence"/>
</dbReference>
<feature type="signal peptide" evidence="1">
    <location>
        <begin position="1"/>
        <end position="20"/>
    </location>
</feature>
<dbReference type="Pfam" id="PF03713">
    <property type="entry name" value="DUF305"/>
    <property type="match status" value="1"/>
</dbReference>
<gene>
    <name evidence="3" type="ORF">NG99_25085</name>
</gene>
<dbReference type="OrthoDB" id="8603558at2"/>
<protein>
    <recommendedName>
        <fullName evidence="2">DUF305 domain-containing protein</fullName>
    </recommendedName>
</protein>
<proteinExistence type="predicted"/>
<feature type="chain" id="PRO_5002005414" description="DUF305 domain-containing protein" evidence="1">
    <location>
        <begin position="21"/>
        <end position="119"/>
    </location>
</feature>
<dbReference type="InterPro" id="IPR012347">
    <property type="entry name" value="Ferritin-like"/>
</dbReference>
<feature type="domain" description="DUF305" evidence="2">
    <location>
        <begin position="29"/>
        <end position="113"/>
    </location>
</feature>
<reference evidence="3 4" key="1">
    <citation type="submission" date="2014-10" db="EMBL/GenBank/DDBJ databases">
        <title>Genome sequence of Erwinia typographi M043b.</title>
        <authorList>
            <person name="Chan K.-G."/>
            <person name="Tan W.-S."/>
        </authorList>
    </citation>
    <scope>NUCLEOTIDE SEQUENCE [LARGE SCALE GENOMIC DNA]</scope>
    <source>
        <strain evidence="3 4">M043b</strain>
    </source>
</reference>
<dbReference type="eggNOG" id="COG3544">
    <property type="taxonomic scope" value="Bacteria"/>
</dbReference>
<dbReference type="AlphaFoldDB" id="A0A0A3YJ66"/>
<dbReference type="Gene3D" id="1.20.1260.10">
    <property type="match status" value="1"/>
</dbReference>
<sequence length="119" mass="13198">MNRLLCGIVTTLMLSGSALAADNMAMPMDSAKQTSSQKSYQAGMDEMHHDMTAGMQEKDPDRAFAKGMIAHHQGAIAMAKTELQYGKDPAMRKLAEEIIKAQQPEIEQMQGWLSRQKKE</sequence>
<dbReference type="InterPro" id="IPR005183">
    <property type="entry name" value="DUF305_CopM-like"/>
</dbReference>
<comment type="caution">
    <text evidence="3">The sequence shown here is derived from an EMBL/GenBank/DDBJ whole genome shotgun (WGS) entry which is preliminary data.</text>
</comment>
<evidence type="ECO:0000313" key="3">
    <source>
        <dbReference type="EMBL" id="KGT86685.1"/>
    </source>
</evidence>
<keyword evidence="4" id="KW-1185">Reference proteome</keyword>
<name>A0A0A3YJ66_9GAMM</name>
<dbReference type="PANTHER" id="PTHR36933">
    <property type="entry name" value="SLL0788 PROTEIN"/>
    <property type="match status" value="1"/>
</dbReference>
<evidence type="ECO:0000313" key="4">
    <source>
        <dbReference type="Proteomes" id="UP000030351"/>
    </source>
</evidence>
<evidence type="ECO:0000256" key="1">
    <source>
        <dbReference type="SAM" id="SignalP"/>
    </source>
</evidence>
<organism evidence="3 4">
    <name type="scientific">Erwinia typographi</name>
    <dbReference type="NCBI Taxonomy" id="371042"/>
    <lineage>
        <taxon>Bacteria</taxon>
        <taxon>Pseudomonadati</taxon>
        <taxon>Pseudomonadota</taxon>
        <taxon>Gammaproteobacteria</taxon>
        <taxon>Enterobacterales</taxon>
        <taxon>Erwiniaceae</taxon>
        <taxon>Erwinia</taxon>
    </lineage>
</organism>
<accession>A0A0A3YJ66</accession>
<keyword evidence="1" id="KW-0732">Signal</keyword>